<dbReference type="Gene3D" id="3.40.190.10">
    <property type="entry name" value="Periplasmic binding protein-like II"/>
    <property type="match status" value="2"/>
</dbReference>
<feature type="region of interest" description="Disordered" evidence="3">
    <location>
        <begin position="1"/>
        <end position="25"/>
    </location>
</feature>
<comment type="subcellular location">
    <subcellularLocation>
        <location evidence="1">Periplasm</location>
    </subcellularLocation>
</comment>
<name>N6VAL7_9HYPH</name>
<evidence type="ECO:0000256" key="2">
    <source>
        <dbReference type="ARBA" id="ARBA00022729"/>
    </source>
</evidence>
<dbReference type="Pfam" id="PF00497">
    <property type="entry name" value="SBP_bac_3"/>
    <property type="match status" value="1"/>
</dbReference>
<organism evidence="5 6">
    <name type="scientific">Rhizobium freirei PRF 81</name>
    <dbReference type="NCBI Taxonomy" id="363754"/>
    <lineage>
        <taxon>Bacteria</taxon>
        <taxon>Pseudomonadati</taxon>
        <taxon>Pseudomonadota</taxon>
        <taxon>Alphaproteobacteria</taxon>
        <taxon>Hyphomicrobiales</taxon>
        <taxon>Rhizobiaceae</taxon>
        <taxon>Rhizobium/Agrobacterium group</taxon>
        <taxon>Rhizobium</taxon>
    </lineage>
</organism>
<feature type="region of interest" description="Disordered" evidence="3">
    <location>
        <begin position="48"/>
        <end position="76"/>
    </location>
</feature>
<reference evidence="5 6" key="1">
    <citation type="journal article" date="2012" name="BMC Genomics">
        <title>Genomic basis of broad host range and environmental adaptability of Rhizobium tropici CIAT 899 and Rhizobium sp. PRF 81 which are used in inoculants for common bean (Phaseolus vulgaris L.).</title>
        <authorList>
            <person name="Ormeno-Orrillo E."/>
            <person name="Menna P."/>
            <person name="Almeida L.G."/>
            <person name="Ollero F.J."/>
            <person name="Nicolas M.F."/>
            <person name="Pains Rodrigues E."/>
            <person name="Shigueyoshi Nakatani A."/>
            <person name="Silva Batista J.S."/>
            <person name="Oliveira Chueire L.M."/>
            <person name="Souza R.C."/>
            <person name="Ribeiro Vasconcelos A.T."/>
            <person name="Megias M."/>
            <person name="Hungria M."/>
            <person name="Martinez-Romero E."/>
        </authorList>
    </citation>
    <scope>NUCLEOTIDE SEQUENCE [LARGE SCALE GENOMIC DNA]</scope>
    <source>
        <strain evidence="5 6">PRF 81</strain>
    </source>
</reference>
<gene>
    <name evidence="5" type="primary">argT</name>
    <name evidence="5" type="ORF">RHSP_38624</name>
</gene>
<evidence type="ECO:0000256" key="3">
    <source>
        <dbReference type="SAM" id="MobiDB-lite"/>
    </source>
</evidence>
<keyword evidence="2" id="KW-0732">Signal</keyword>
<protein>
    <submittedName>
        <fullName evidence="5">Lysine-, arginine-, ornithine-binding protein periplasmic protein</fullName>
    </submittedName>
</protein>
<dbReference type="PATRIC" id="fig|363754.4.peg.1865"/>
<accession>N6VAL7</accession>
<dbReference type="PANTHER" id="PTHR35936">
    <property type="entry name" value="MEMBRANE-BOUND LYTIC MUREIN TRANSGLYCOSYLASE F"/>
    <property type="match status" value="1"/>
</dbReference>
<dbReference type="Proteomes" id="UP000012429">
    <property type="component" value="Unassembled WGS sequence"/>
</dbReference>
<dbReference type="InterPro" id="IPR001638">
    <property type="entry name" value="Solute-binding_3/MltF_N"/>
</dbReference>
<evidence type="ECO:0000256" key="1">
    <source>
        <dbReference type="ARBA" id="ARBA00004418"/>
    </source>
</evidence>
<proteinExistence type="predicted"/>
<dbReference type="STRING" id="363754.RHSP_38624"/>
<evidence type="ECO:0000313" key="5">
    <source>
        <dbReference type="EMBL" id="ENN88077.1"/>
    </source>
</evidence>
<dbReference type="AlphaFoldDB" id="N6VAL7"/>
<feature type="domain" description="Solute-binding protein family 3/N-terminal" evidence="4">
    <location>
        <begin position="130"/>
        <end position="369"/>
    </location>
</feature>
<dbReference type="GO" id="GO:0042597">
    <property type="term" value="C:periplasmic space"/>
    <property type="evidence" value="ECO:0007669"/>
    <property type="project" value="UniProtKB-SubCell"/>
</dbReference>
<dbReference type="SMART" id="SM00062">
    <property type="entry name" value="PBPb"/>
    <property type="match status" value="1"/>
</dbReference>
<comment type="caution">
    <text evidence="5">The sequence shown here is derived from an EMBL/GenBank/DDBJ whole genome shotgun (WGS) entry which is preliminary data.</text>
</comment>
<feature type="compositionally biased region" description="Basic residues" evidence="3">
    <location>
        <begin position="1"/>
        <end position="10"/>
    </location>
</feature>
<sequence length="370" mass="41218">MLASRRRKRAVDRPPRPLRRFQGFQADHHSGRRRACCECPARQRRRHGRFRLPAHDRDARQARLQGRADEDDRDRKDRCRPVLHVAALVSQRPISKLKNKRENRMHSFKSKIIVGVALILSAGLAHAEDTIRLGMTPEPYMPFTQVSSAGEWEGLEADLSRAVCTKMQIKCDMKQMAWDGLIPSLNEKKVDFIIGAFSITDDRRKVVDFSTPYYTEGTSFVGAKSDSTKITTIDAPDGAGKILDPSIVSGKIIGVQTSSVQAAYVAKYLKGAEAKSYDTADNSVADLVAGRVDYVLIPDLYIQTFLKSPAGADYEVKLEVPKNTTLGEGVAFAIRKGDVDTLAKVNKALAELDKDGTTQKLVDKWIFDKK</sequence>
<evidence type="ECO:0000313" key="6">
    <source>
        <dbReference type="Proteomes" id="UP000012429"/>
    </source>
</evidence>
<feature type="compositionally biased region" description="Basic and acidic residues" evidence="3">
    <location>
        <begin position="53"/>
        <end position="76"/>
    </location>
</feature>
<dbReference type="EMBL" id="AQHN01000054">
    <property type="protein sequence ID" value="ENN88077.1"/>
    <property type="molecule type" value="Genomic_DNA"/>
</dbReference>
<dbReference type="SUPFAM" id="SSF53850">
    <property type="entry name" value="Periplasmic binding protein-like II"/>
    <property type="match status" value="1"/>
</dbReference>
<dbReference type="PANTHER" id="PTHR35936:SF17">
    <property type="entry name" value="ARGININE-BINDING EXTRACELLULAR PROTEIN ARTP"/>
    <property type="match status" value="1"/>
</dbReference>
<keyword evidence="6" id="KW-1185">Reference proteome</keyword>
<evidence type="ECO:0000259" key="4">
    <source>
        <dbReference type="SMART" id="SM00062"/>
    </source>
</evidence>